<dbReference type="InterPro" id="IPR027417">
    <property type="entry name" value="P-loop_NTPase"/>
</dbReference>
<dbReference type="GO" id="GO:0003677">
    <property type="term" value="F:DNA binding"/>
    <property type="evidence" value="ECO:0007669"/>
    <property type="project" value="UniProtKB-KW"/>
</dbReference>
<evidence type="ECO:0000313" key="6">
    <source>
        <dbReference type="Proteomes" id="UP001177769"/>
    </source>
</evidence>
<reference evidence="5" key="1">
    <citation type="submission" date="2023-01" db="EMBL/GenBank/DDBJ databases">
        <title>Whole genome sequence of Paucibacter sp. S2-9 isolated from pond sediment.</title>
        <authorList>
            <person name="Jung J.Y."/>
        </authorList>
    </citation>
    <scope>NUCLEOTIDE SEQUENCE</scope>
    <source>
        <strain evidence="5">S2-9</strain>
    </source>
</reference>
<keyword evidence="2" id="KW-0238">DNA-binding</keyword>
<dbReference type="Pfam" id="PF00196">
    <property type="entry name" value="GerE"/>
    <property type="match status" value="1"/>
</dbReference>
<dbReference type="AlphaFoldDB" id="A0AA95SPL9"/>
<evidence type="ECO:0000256" key="3">
    <source>
        <dbReference type="ARBA" id="ARBA00023163"/>
    </source>
</evidence>
<feature type="domain" description="HTH luxR-type" evidence="4">
    <location>
        <begin position="838"/>
        <end position="903"/>
    </location>
</feature>
<dbReference type="InterPro" id="IPR059106">
    <property type="entry name" value="WHD_MalT"/>
</dbReference>
<dbReference type="InterPro" id="IPR016032">
    <property type="entry name" value="Sig_transdc_resp-reg_C-effctor"/>
</dbReference>
<sequence length="905" mass="98776">MLLQNPRMSPAPSFPSFALAKIQAPRPRASLVARPGLERALDRALGSHRLTLLVAPAGYGKTAALTRQLQALPAACALAWISADEDDQVQRFLACLSTALDPYDLPWRVAPEALPTLAEADGGLRSVADEIVNALASAGVAQGLIALDDAHRITDPRVFELLQMMLDRLPAQWSVVMASRVEPPLSLARWRGLGELAEFRQYELRFNESEVAELLASSGQALADGQARQLLERTDGWAAGLRLSLSARSREAGPGLGSPTQRHLFDYLASEVLDDMPEALRWFLLRCAVLPELTAARCAHVSRLPQTARLLEEVERRGLFVTALDAPELTLRLHDLFRDFLEDRLQRDYPDELPYLLRRAADDEPDLSRAIGYLTRAGAWDEAARVLAQRGPALVPVGAGPVLEQLLALFPPAAFQRHADLHFLRGLSTFPRFDFQGMVEAMQQAATGYYREGRAEASALALAHAYIGMQNTARLDEAARGLAELCQQPLPDEVLTFVCFARAWAAYAQGRSEAVAPLVGEMLEALERANDPQIWDRCFFLSILTGLPGMKPMLERFANGASRLASEQPTQLRAGVAHIRAWLAFSDGQLAEAAQWLAQADADVRWLGRPRSLMTESWMAHTLIDAVRGDAAASRQAGEENKRDLEQHSLLCNRLAHEYEELFTYVRGCWLLGDGQRLRELDAALARTGNAYEWAAGADDRRFSQALVALLDERLSEARELLRPLAFDQERSCFFPAAQARVLLADTELRLGLRDAAAATLQPWLAGVLQGGDRGGALLAGLPSLQRLAGADWGARLPPAQAALLRELLAQMPAAAQPGVAMQVAAPRAAPAAGGARAEALQSLLTERELEVLERLAAGDSNKLIARVLDLSPHTVKRHVANILGKLGADTRGQAAAHWHRDGVS</sequence>
<dbReference type="SUPFAM" id="SSF52540">
    <property type="entry name" value="P-loop containing nucleoside triphosphate hydrolases"/>
    <property type="match status" value="1"/>
</dbReference>
<dbReference type="RefSeq" id="WP_285235017.1">
    <property type="nucleotide sequence ID" value="NZ_CP116346.1"/>
</dbReference>
<dbReference type="InterPro" id="IPR049945">
    <property type="entry name" value="AAA_22"/>
</dbReference>
<organism evidence="5 6">
    <name type="scientific">Paucibacter sediminis</name>
    <dbReference type="NCBI Taxonomy" id="3019553"/>
    <lineage>
        <taxon>Bacteria</taxon>
        <taxon>Pseudomonadati</taxon>
        <taxon>Pseudomonadota</taxon>
        <taxon>Betaproteobacteria</taxon>
        <taxon>Burkholderiales</taxon>
        <taxon>Sphaerotilaceae</taxon>
        <taxon>Roseateles</taxon>
    </lineage>
</organism>
<dbReference type="InterPro" id="IPR000792">
    <property type="entry name" value="Tscrpt_reg_LuxR_C"/>
</dbReference>
<dbReference type="Pfam" id="PF25873">
    <property type="entry name" value="WHD_MalT"/>
    <property type="match status" value="1"/>
</dbReference>
<dbReference type="InterPro" id="IPR036388">
    <property type="entry name" value="WH-like_DNA-bd_sf"/>
</dbReference>
<dbReference type="Proteomes" id="UP001177769">
    <property type="component" value="Chromosome"/>
</dbReference>
<keyword evidence="1" id="KW-0805">Transcription regulation</keyword>
<dbReference type="GO" id="GO:0016887">
    <property type="term" value="F:ATP hydrolysis activity"/>
    <property type="evidence" value="ECO:0007669"/>
    <property type="project" value="InterPro"/>
</dbReference>
<dbReference type="SMART" id="SM00421">
    <property type="entry name" value="HTH_LUXR"/>
    <property type="match status" value="1"/>
</dbReference>
<dbReference type="PRINTS" id="PR00038">
    <property type="entry name" value="HTHLUXR"/>
</dbReference>
<keyword evidence="3" id="KW-0804">Transcription</keyword>
<evidence type="ECO:0000256" key="1">
    <source>
        <dbReference type="ARBA" id="ARBA00023015"/>
    </source>
</evidence>
<dbReference type="PROSITE" id="PS00622">
    <property type="entry name" value="HTH_LUXR_1"/>
    <property type="match status" value="1"/>
</dbReference>
<name>A0AA95SPL9_9BURK</name>
<evidence type="ECO:0000313" key="5">
    <source>
        <dbReference type="EMBL" id="WIT13897.1"/>
    </source>
</evidence>
<dbReference type="CDD" id="cd06170">
    <property type="entry name" value="LuxR_C_like"/>
    <property type="match status" value="1"/>
</dbReference>
<dbReference type="GO" id="GO:0006355">
    <property type="term" value="P:regulation of DNA-templated transcription"/>
    <property type="evidence" value="ECO:0007669"/>
    <property type="project" value="InterPro"/>
</dbReference>
<evidence type="ECO:0000259" key="4">
    <source>
        <dbReference type="PROSITE" id="PS50043"/>
    </source>
</evidence>
<dbReference type="Pfam" id="PF13401">
    <property type="entry name" value="AAA_22"/>
    <property type="match status" value="1"/>
</dbReference>
<accession>A0AA95SPL9</accession>
<gene>
    <name evidence="5" type="ORF">PFX98_09805</name>
</gene>
<dbReference type="EMBL" id="CP116346">
    <property type="protein sequence ID" value="WIT13897.1"/>
    <property type="molecule type" value="Genomic_DNA"/>
</dbReference>
<dbReference type="PROSITE" id="PS50043">
    <property type="entry name" value="HTH_LUXR_2"/>
    <property type="match status" value="1"/>
</dbReference>
<dbReference type="PANTHER" id="PTHR44688:SF16">
    <property type="entry name" value="DNA-BINDING TRANSCRIPTIONAL ACTIVATOR DEVR_DOSR"/>
    <property type="match status" value="1"/>
</dbReference>
<dbReference type="Gene3D" id="1.10.10.10">
    <property type="entry name" value="Winged helix-like DNA-binding domain superfamily/Winged helix DNA-binding domain"/>
    <property type="match status" value="1"/>
</dbReference>
<dbReference type="PANTHER" id="PTHR44688">
    <property type="entry name" value="DNA-BINDING TRANSCRIPTIONAL ACTIVATOR DEVR_DOSR"/>
    <property type="match status" value="1"/>
</dbReference>
<dbReference type="SUPFAM" id="SSF46894">
    <property type="entry name" value="C-terminal effector domain of the bipartite response regulators"/>
    <property type="match status" value="1"/>
</dbReference>
<keyword evidence="6" id="KW-1185">Reference proteome</keyword>
<protein>
    <submittedName>
        <fullName evidence="5">LuxR C-terminal-related transcriptional regulator</fullName>
    </submittedName>
</protein>
<dbReference type="KEGG" id="pais:PFX98_09805"/>
<evidence type="ECO:0000256" key="2">
    <source>
        <dbReference type="ARBA" id="ARBA00023125"/>
    </source>
</evidence>
<proteinExistence type="predicted"/>